<evidence type="ECO:0000256" key="5">
    <source>
        <dbReference type="ARBA" id="ARBA00022679"/>
    </source>
</evidence>
<accession>A0A066V341</accession>
<comment type="similarity">
    <text evidence="2">Belongs to the MnmA/TRMU family.</text>
</comment>
<keyword evidence="16" id="KW-1185">Reference proteome</keyword>
<evidence type="ECO:0000256" key="4">
    <source>
        <dbReference type="ARBA" id="ARBA00022555"/>
    </source>
</evidence>
<dbReference type="GO" id="GO:0000049">
    <property type="term" value="F:tRNA binding"/>
    <property type="evidence" value="ECO:0007669"/>
    <property type="project" value="UniProtKB-KW"/>
</dbReference>
<dbReference type="InterPro" id="IPR004506">
    <property type="entry name" value="MnmA-like"/>
</dbReference>
<evidence type="ECO:0000256" key="11">
    <source>
        <dbReference type="ARBA" id="ARBA00049564"/>
    </source>
</evidence>
<dbReference type="GO" id="GO:0032259">
    <property type="term" value="P:methylation"/>
    <property type="evidence" value="ECO:0007669"/>
    <property type="project" value="UniProtKB-KW"/>
</dbReference>
<dbReference type="SUPFAM" id="SSF52402">
    <property type="entry name" value="Adenine nucleotide alpha hydrolases-like"/>
    <property type="match status" value="1"/>
</dbReference>
<sequence>MACRPCGPGTSSSRPWALVLPWCPGTAARRLPRSPRHDDMQRLRHARWVHHLTTSVSSTANVRTTEAAELERRFGGPKPGDTIVLAMSGGVDSSLCASLLHRAGRSSASTISGATYDLRAVYMRNWSTLDESSSFAPGSGGASGCEWQHEWADVQRVCDHLGGIPLQMIDLSAEYWTSVFEPALDAWSEGQTPNPDVSCNREIKFGALVKRLFEDEDADSELKCKAKKGKAWLATGHYAGIRWERDADGRPHPRLVRCKDANKDQTYYLSSVPESALRLAHFPLIDLLKLQVKELAREHGLPTADRPESMGLCFVGERKAGPVTGDPPRIPNFSPLTPGPSSQSHPAHARERRNQQLSTAPRGFGAFIASYLASPPSSSSDSTSPPAAHSSTSSHGPILSFLTGELLGHHAGLHTFTIGQNARIAGSKSKMFVARKDTGSNSVYVVPGRTHDALLAESCTVGPGGFSWIEGRPPRVLLERDTVAEDDYAAQGENCNNALHGVLHAFAQIRHRQKPVPCRVRLLPAPSASSPSASVQVTFVADASASSALPSQQQQPVVDGVAPGQVVALWDSGEEGGVCLGSGVIDAVWTVWDRVQRERESAGEGEEMQGAWLERQQ</sequence>
<proteinExistence type="inferred from homology"/>
<feature type="domain" description="tRNA-specific 2-thiouridylase MnmA-like C-terminal" evidence="13">
    <location>
        <begin position="501"/>
        <end position="585"/>
    </location>
</feature>
<dbReference type="GO" id="GO:0008168">
    <property type="term" value="F:methyltransferase activity"/>
    <property type="evidence" value="ECO:0007669"/>
    <property type="project" value="UniProtKB-KW"/>
</dbReference>
<dbReference type="CDD" id="cd01998">
    <property type="entry name" value="MnmA_TRMU-like"/>
    <property type="match status" value="1"/>
</dbReference>
<dbReference type="Gene3D" id="3.40.50.620">
    <property type="entry name" value="HUPs"/>
    <property type="match status" value="1"/>
</dbReference>
<evidence type="ECO:0000256" key="8">
    <source>
        <dbReference type="ARBA" id="ARBA00022840"/>
    </source>
</evidence>
<dbReference type="OMA" id="SFASEYW"/>
<dbReference type="PANTHER" id="PTHR11933:SF5">
    <property type="entry name" value="MITOCHONDRIAL TRNA-SPECIFIC 2-THIOURIDYLASE 1"/>
    <property type="match status" value="1"/>
</dbReference>
<dbReference type="GO" id="GO:0005739">
    <property type="term" value="C:mitochondrion"/>
    <property type="evidence" value="ECO:0007669"/>
    <property type="project" value="TreeGrafter"/>
</dbReference>
<dbReference type="Gene3D" id="2.40.30.10">
    <property type="entry name" value="Translation factors"/>
    <property type="match status" value="1"/>
</dbReference>
<dbReference type="Pfam" id="PF20258">
    <property type="entry name" value="tRNA_Me_trans_C"/>
    <property type="match status" value="1"/>
</dbReference>
<dbReference type="Pfam" id="PF03054">
    <property type="entry name" value="tRNA_Me_trans"/>
    <property type="match status" value="1"/>
</dbReference>
<keyword evidence="15" id="KW-0489">Methyltransferase</keyword>
<evidence type="ECO:0000256" key="7">
    <source>
        <dbReference type="ARBA" id="ARBA00022741"/>
    </source>
</evidence>
<protein>
    <recommendedName>
        <fullName evidence="3">tRNA-5-taurinomethyluridine 2-sulfurtransferase</fullName>
        <ecNumber evidence="3">2.8.1.14</ecNumber>
    </recommendedName>
</protein>
<evidence type="ECO:0000259" key="14">
    <source>
        <dbReference type="Pfam" id="PF20259"/>
    </source>
</evidence>
<evidence type="ECO:0000313" key="16">
    <source>
        <dbReference type="Proteomes" id="UP000027361"/>
    </source>
</evidence>
<evidence type="ECO:0000256" key="9">
    <source>
        <dbReference type="ARBA" id="ARBA00022884"/>
    </source>
</evidence>
<dbReference type="STRING" id="1037660.A0A066V341"/>
<dbReference type="EMBL" id="JMSN01000181">
    <property type="protein sequence ID" value="KDN36132.1"/>
    <property type="molecule type" value="Genomic_DNA"/>
</dbReference>
<keyword evidence="7" id="KW-0547">Nucleotide-binding</keyword>
<evidence type="ECO:0000256" key="3">
    <source>
        <dbReference type="ARBA" id="ARBA00011953"/>
    </source>
</evidence>
<feature type="region of interest" description="Disordered" evidence="12">
    <location>
        <begin position="318"/>
        <end position="356"/>
    </location>
</feature>
<dbReference type="GeneID" id="25266772"/>
<dbReference type="OrthoDB" id="3685at2759"/>
<dbReference type="FunCoup" id="A0A066V341">
    <property type="interactions" value="303"/>
</dbReference>
<dbReference type="EC" id="2.8.1.14" evidence="3"/>
<comment type="function">
    <text evidence="1">Catalyzes the 2-thiolation of uridine at the wobble position (U34) of mitochondrial tRNA(Lys), tRNA(Glu) and tRNA(Gln). Required for the formation of 5-taurinomethyl-2-thiouridine (tm5s2U) of mitochondrial tRNA(Lys), tRNA(Glu), and tRNA(Gln) at the wobble position. ATP is required to activate the C2 atom of the wobble base.</text>
</comment>
<evidence type="ECO:0000256" key="10">
    <source>
        <dbReference type="ARBA" id="ARBA00023157"/>
    </source>
</evidence>
<keyword evidence="5 15" id="KW-0808">Transferase</keyword>
<feature type="domain" description="tRNA-specific 2-thiouridylase MnmA-like central" evidence="14">
    <location>
        <begin position="392"/>
        <end position="446"/>
    </location>
</feature>
<keyword evidence="4" id="KW-0820">tRNA-binding</keyword>
<dbReference type="AlphaFoldDB" id="A0A066V341"/>
<evidence type="ECO:0000256" key="12">
    <source>
        <dbReference type="SAM" id="MobiDB-lite"/>
    </source>
</evidence>
<gene>
    <name evidence="15" type="ORF">K437DRAFT_276879</name>
</gene>
<evidence type="ECO:0000259" key="13">
    <source>
        <dbReference type="Pfam" id="PF20258"/>
    </source>
</evidence>
<keyword evidence="6" id="KW-0819">tRNA processing</keyword>
<evidence type="ECO:0000256" key="6">
    <source>
        <dbReference type="ARBA" id="ARBA00022694"/>
    </source>
</evidence>
<organism evidence="15 16">
    <name type="scientific">Tilletiaria anomala (strain ATCC 24038 / CBS 436.72 / UBC 951)</name>
    <dbReference type="NCBI Taxonomy" id="1037660"/>
    <lineage>
        <taxon>Eukaryota</taxon>
        <taxon>Fungi</taxon>
        <taxon>Dikarya</taxon>
        <taxon>Basidiomycota</taxon>
        <taxon>Ustilaginomycotina</taxon>
        <taxon>Exobasidiomycetes</taxon>
        <taxon>Georgefischeriales</taxon>
        <taxon>Tilletiariaceae</taxon>
        <taxon>Tilletiaria</taxon>
    </lineage>
</organism>
<comment type="catalytic activity">
    <reaction evidence="11">
        <text>5-taurinomethyluridine(34) in tRNA + S-sulfanyl-L-cysteinyl-[protein] + AH2 + ATP = 5-taurinomethyl-2-thiouridine(34) in tRNA + L-cysteinyl-[protein] + A + AMP + diphosphate + H(+)</text>
        <dbReference type="Rhea" id="RHEA:47040"/>
        <dbReference type="Rhea" id="RHEA-COMP:10131"/>
        <dbReference type="Rhea" id="RHEA-COMP:11726"/>
        <dbReference type="Rhea" id="RHEA-COMP:11732"/>
        <dbReference type="Rhea" id="RHEA-COMP:11733"/>
        <dbReference type="ChEBI" id="CHEBI:13193"/>
        <dbReference type="ChEBI" id="CHEBI:15378"/>
        <dbReference type="ChEBI" id="CHEBI:17499"/>
        <dbReference type="ChEBI" id="CHEBI:29950"/>
        <dbReference type="ChEBI" id="CHEBI:30616"/>
        <dbReference type="ChEBI" id="CHEBI:33019"/>
        <dbReference type="ChEBI" id="CHEBI:61963"/>
        <dbReference type="ChEBI" id="CHEBI:87171"/>
        <dbReference type="ChEBI" id="CHEBI:87172"/>
        <dbReference type="ChEBI" id="CHEBI:456215"/>
        <dbReference type="EC" id="2.8.1.14"/>
    </reaction>
</comment>
<comment type="caution">
    <text evidence="15">The sequence shown here is derived from an EMBL/GenBank/DDBJ whole genome shotgun (WGS) entry which is preliminary data.</text>
</comment>
<keyword evidence="10" id="KW-1015">Disulfide bond</keyword>
<dbReference type="Pfam" id="PF20259">
    <property type="entry name" value="tRNA_Me_trans_M"/>
    <property type="match status" value="1"/>
</dbReference>
<dbReference type="InterPro" id="IPR014729">
    <property type="entry name" value="Rossmann-like_a/b/a_fold"/>
</dbReference>
<keyword evidence="9" id="KW-0694">RNA-binding</keyword>
<dbReference type="PANTHER" id="PTHR11933">
    <property type="entry name" value="TRNA 5-METHYLAMINOMETHYL-2-THIOURIDYLATE -METHYLTRANSFERASE"/>
    <property type="match status" value="1"/>
</dbReference>
<evidence type="ECO:0000256" key="1">
    <source>
        <dbReference type="ARBA" id="ARBA00003986"/>
    </source>
</evidence>
<dbReference type="GO" id="GO:0016783">
    <property type="term" value="F:sulfurtransferase activity"/>
    <property type="evidence" value="ECO:0007669"/>
    <property type="project" value="InterPro"/>
</dbReference>
<dbReference type="HOGENOM" id="CLU_035188_1_2_1"/>
<dbReference type="RefSeq" id="XP_013239952.1">
    <property type="nucleotide sequence ID" value="XM_013384498.1"/>
</dbReference>
<dbReference type="InterPro" id="IPR046884">
    <property type="entry name" value="MnmA-like_central"/>
</dbReference>
<evidence type="ECO:0000256" key="2">
    <source>
        <dbReference type="ARBA" id="ARBA00006191"/>
    </source>
</evidence>
<evidence type="ECO:0000313" key="15">
    <source>
        <dbReference type="EMBL" id="KDN36132.1"/>
    </source>
</evidence>
<dbReference type="InParanoid" id="A0A066V341"/>
<feature type="region of interest" description="Disordered" evidence="12">
    <location>
        <begin position="375"/>
        <end position="394"/>
    </location>
</feature>
<reference evidence="15 16" key="1">
    <citation type="submission" date="2014-05" db="EMBL/GenBank/DDBJ databases">
        <title>Draft genome sequence of a rare smut relative, Tilletiaria anomala UBC 951.</title>
        <authorList>
            <consortium name="DOE Joint Genome Institute"/>
            <person name="Toome M."/>
            <person name="Kuo A."/>
            <person name="Henrissat B."/>
            <person name="Lipzen A."/>
            <person name="Tritt A."/>
            <person name="Yoshinaga Y."/>
            <person name="Zane M."/>
            <person name="Barry K."/>
            <person name="Grigoriev I.V."/>
            <person name="Spatafora J.W."/>
            <person name="Aimea M.C."/>
        </authorList>
    </citation>
    <scope>NUCLEOTIDE SEQUENCE [LARGE SCALE GENOMIC DNA]</scope>
    <source>
        <strain evidence="15 16">UBC 951</strain>
    </source>
</reference>
<dbReference type="Proteomes" id="UP000027361">
    <property type="component" value="Unassembled WGS sequence"/>
</dbReference>
<dbReference type="GO" id="GO:0005524">
    <property type="term" value="F:ATP binding"/>
    <property type="evidence" value="ECO:0007669"/>
    <property type="project" value="UniProtKB-KW"/>
</dbReference>
<dbReference type="InterPro" id="IPR023382">
    <property type="entry name" value="MnmA-like_central_sf"/>
</dbReference>
<dbReference type="GO" id="GO:0002143">
    <property type="term" value="P:tRNA wobble position uridine thiolation"/>
    <property type="evidence" value="ECO:0007669"/>
    <property type="project" value="TreeGrafter"/>
</dbReference>
<dbReference type="InterPro" id="IPR046885">
    <property type="entry name" value="MnmA-like_C"/>
</dbReference>
<name>A0A066V341_TILAU</name>
<keyword evidence="8" id="KW-0067">ATP-binding</keyword>
<dbReference type="Gene3D" id="2.30.30.280">
    <property type="entry name" value="Adenine nucleotide alpha hydrolases-like domains"/>
    <property type="match status" value="1"/>
</dbReference>